<organism evidence="2 4">
    <name type="scientific">Legionella qingyii</name>
    <dbReference type="NCBI Taxonomy" id="2184757"/>
    <lineage>
        <taxon>Bacteria</taxon>
        <taxon>Pseudomonadati</taxon>
        <taxon>Pseudomonadota</taxon>
        <taxon>Gammaproteobacteria</taxon>
        <taxon>Legionellales</taxon>
        <taxon>Legionellaceae</taxon>
        <taxon>Legionella</taxon>
    </lineage>
</organism>
<sequence>MNAFGVFLSSLFLATASHANVNDFLNEASATGKTAHDSVSQDTLAHWNAASNQSIAQNKTLIDQIIEQSRDGTPVAQKGQTVDGAVLFVSFSMPESLLFSLSDEAASYKIPVVINGLIDGDFKKTITAFSKLHAKAKESKWAFNGVSVDPLWFEQFHITAVPALVVSKRPSSCGQQLLCPEQTYDVVYGNASIKNSLQLIAQKGDSANEVAQALLENANA</sequence>
<evidence type="ECO:0000313" key="5">
    <source>
        <dbReference type="Proteomes" id="UP000287374"/>
    </source>
</evidence>
<dbReference type="NCBIfam" id="TIGR02742">
    <property type="entry name" value="TrbC_Ftype"/>
    <property type="match status" value="1"/>
</dbReference>
<evidence type="ECO:0000256" key="1">
    <source>
        <dbReference type="SAM" id="SignalP"/>
    </source>
</evidence>
<reference evidence="3 5" key="2">
    <citation type="submission" date="2018-12" db="EMBL/GenBank/DDBJ databases">
        <title>Legionella sp,whole genome shotgun sequence.</title>
        <authorList>
            <person name="Wu H."/>
        </authorList>
    </citation>
    <scope>NUCLEOTIDE SEQUENCE [LARGE SCALE GENOMIC DNA]</scope>
    <source>
        <strain evidence="3">Km489</strain>
        <strain evidence="5">km489</strain>
    </source>
</reference>
<keyword evidence="1" id="KW-0732">Signal</keyword>
<evidence type="ECO:0000313" key="3">
    <source>
        <dbReference type="EMBL" id="RUR20832.1"/>
    </source>
</evidence>
<dbReference type="RefSeq" id="WP_110143533.1">
    <property type="nucleotide sequence ID" value="NZ_QHJG01000028.1"/>
</dbReference>
<dbReference type="InterPro" id="IPR014113">
    <property type="entry name" value="T4SS_TrbC_subgr"/>
</dbReference>
<dbReference type="Proteomes" id="UP000287374">
    <property type="component" value="Unassembled WGS sequence"/>
</dbReference>
<dbReference type="AlphaFoldDB" id="A0A317U0M1"/>
<evidence type="ECO:0000313" key="4">
    <source>
        <dbReference type="Proteomes" id="UP000247152"/>
    </source>
</evidence>
<dbReference type="OrthoDB" id="6854459at2"/>
<evidence type="ECO:0000313" key="2">
    <source>
        <dbReference type="EMBL" id="PWY54758.1"/>
    </source>
</evidence>
<accession>A0A317U0M1</accession>
<comment type="caution">
    <text evidence="2">The sequence shown here is derived from an EMBL/GenBank/DDBJ whole genome shotgun (WGS) entry which is preliminary data.</text>
</comment>
<feature type="signal peptide" evidence="1">
    <location>
        <begin position="1"/>
        <end position="19"/>
    </location>
</feature>
<name>A0A317U0M1_9GAMM</name>
<proteinExistence type="predicted"/>
<protein>
    <submittedName>
        <fullName evidence="2">Type-F conjugative transfer system pilin assembly protein TrbC</fullName>
    </submittedName>
</protein>
<dbReference type="EMBL" id="QHJG01000028">
    <property type="protein sequence ID" value="PWY54758.1"/>
    <property type="molecule type" value="Genomic_DNA"/>
</dbReference>
<keyword evidence="5" id="KW-1185">Reference proteome</keyword>
<dbReference type="EMBL" id="RZGX01000022">
    <property type="protein sequence ID" value="RUR20832.1"/>
    <property type="molecule type" value="Genomic_DNA"/>
</dbReference>
<dbReference type="Pfam" id="PF09673">
    <property type="entry name" value="TrbC_Ftype"/>
    <property type="match status" value="1"/>
</dbReference>
<dbReference type="InterPro" id="IPR019106">
    <property type="entry name" value="T4SS_TrbC"/>
</dbReference>
<dbReference type="Proteomes" id="UP000247152">
    <property type="component" value="Unassembled WGS sequence"/>
</dbReference>
<gene>
    <name evidence="2" type="primary">trbC</name>
    <name evidence="2" type="ORF">DGG96_15375</name>
    <name evidence="3" type="ORF">ELY20_14310</name>
</gene>
<reference evidence="2 4" key="1">
    <citation type="submission" date="2018-05" db="EMBL/GenBank/DDBJ databases">
        <title>Legionella qingyii sp.nov., whole genome shotgun sequence.</title>
        <authorList>
            <person name="Wu H."/>
            <person name="Zhu Q."/>
            <person name="Hu C."/>
        </authorList>
    </citation>
    <scope>NUCLEOTIDE SEQUENCE [LARGE SCALE GENOMIC DNA]</scope>
    <source>
        <strain evidence="2 4">HEB18</strain>
    </source>
</reference>
<feature type="chain" id="PRO_5016464413" evidence="1">
    <location>
        <begin position="20"/>
        <end position="220"/>
    </location>
</feature>